<feature type="non-terminal residue" evidence="1">
    <location>
        <position position="67"/>
    </location>
</feature>
<evidence type="ECO:0000313" key="1">
    <source>
        <dbReference type="EMBL" id="VFV43509.1"/>
    </source>
</evidence>
<reference evidence="1 2" key="1">
    <citation type="submission" date="2019-01" db="EMBL/GenBank/DDBJ databases">
        <authorList>
            <person name="Alioto T."/>
            <person name="Alioto T."/>
        </authorList>
    </citation>
    <scope>NUCLEOTIDE SEQUENCE [LARGE SCALE GENOMIC DNA]</scope>
</reference>
<dbReference type="AlphaFoldDB" id="A0A485PHL7"/>
<organism evidence="1 2">
    <name type="scientific">Lynx pardinus</name>
    <name type="common">Iberian lynx</name>
    <name type="synonym">Felis pardina</name>
    <dbReference type="NCBI Taxonomy" id="191816"/>
    <lineage>
        <taxon>Eukaryota</taxon>
        <taxon>Metazoa</taxon>
        <taxon>Chordata</taxon>
        <taxon>Craniata</taxon>
        <taxon>Vertebrata</taxon>
        <taxon>Euteleostomi</taxon>
        <taxon>Mammalia</taxon>
        <taxon>Eutheria</taxon>
        <taxon>Laurasiatheria</taxon>
        <taxon>Carnivora</taxon>
        <taxon>Feliformia</taxon>
        <taxon>Felidae</taxon>
        <taxon>Felinae</taxon>
        <taxon>Lynx</taxon>
    </lineage>
</organism>
<dbReference type="Proteomes" id="UP000386466">
    <property type="component" value="Unassembled WGS sequence"/>
</dbReference>
<sequence length="67" mass="7532">MRNSKTGNERTDRALHGSLKAQLRVLESKYSDSPVLSDSYLQFTIRNEGILPVCSAVVPDYPYEEVS</sequence>
<evidence type="ECO:0000313" key="2">
    <source>
        <dbReference type="Proteomes" id="UP000386466"/>
    </source>
</evidence>
<keyword evidence="2" id="KW-1185">Reference proteome</keyword>
<protein>
    <submittedName>
        <fullName evidence="1">Uncharacterized protein</fullName>
    </submittedName>
</protein>
<accession>A0A485PHL7</accession>
<proteinExistence type="predicted"/>
<name>A0A485PHL7_LYNPA</name>
<dbReference type="EMBL" id="CAAGRJ010034077">
    <property type="protein sequence ID" value="VFV43509.1"/>
    <property type="molecule type" value="Genomic_DNA"/>
</dbReference>
<gene>
    <name evidence="1" type="ORF">LYPA_23C019941</name>
</gene>